<sequence>MSLVARVDKAAGLRGHLSVGDNAMNYYDQHSLRLFAQYRGVSAEAVHAHWRHLLPPVPGQACDIGAGAGRDATWLSRLGWTVTAVEPAPGLRALASAQSPATIRWLDDSLPHLSRLKQMEVQCDLVLISAVWMHLNQVQRHTAMASVRSLLKPEGLLVISLRSGPDDGRNFFPVSFAELNASACLHGLTCVFEQQQDDIYGREQVAWHTACFKAITTNSDNHHDCNS</sequence>
<feature type="domain" description="Methyltransferase type 11" evidence="4">
    <location>
        <begin position="63"/>
        <end position="159"/>
    </location>
</feature>
<dbReference type="EC" id="2.1.1.64" evidence="5"/>
<comment type="caution">
    <text evidence="5">The sequence shown here is derived from an EMBL/GenBank/DDBJ whole genome shotgun (WGS) entry which is preliminary data.</text>
</comment>
<dbReference type="RefSeq" id="WP_290265513.1">
    <property type="nucleotide sequence ID" value="NZ_JAUFQG010000006.1"/>
</dbReference>
<protein>
    <submittedName>
        <fullName evidence="5">Class I SAM-dependent methyltransferase</fullName>
        <ecNumber evidence="5">2.1.1.222</ecNumber>
        <ecNumber evidence="5">2.1.1.64</ecNumber>
    </submittedName>
</protein>
<dbReference type="GO" id="GO:0102208">
    <property type="term" value="F:2-polyprenyl-6-hydroxyphenol methylase activity"/>
    <property type="evidence" value="ECO:0007669"/>
    <property type="project" value="UniProtKB-EC"/>
</dbReference>
<evidence type="ECO:0000256" key="3">
    <source>
        <dbReference type="ARBA" id="ARBA00022691"/>
    </source>
</evidence>
<dbReference type="PANTHER" id="PTHR43464:SF19">
    <property type="entry name" value="UBIQUINONE BIOSYNTHESIS O-METHYLTRANSFERASE, MITOCHONDRIAL"/>
    <property type="match status" value="1"/>
</dbReference>
<evidence type="ECO:0000256" key="1">
    <source>
        <dbReference type="ARBA" id="ARBA00022603"/>
    </source>
</evidence>
<dbReference type="CDD" id="cd02440">
    <property type="entry name" value="AdoMet_MTases"/>
    <property type="match status" value="1"/>
</dbReference>
<keyword evidence="6" id="KW-1185">Reference proteome</keyword>
<dbReference type="GO" id="GO:0061542">
    <property type="term" value="F:3-demethylubiquinol 3-O-methyltransferase activity"/>
    <property type="evidence" value="ECO:0007669"/>
    <property type="project" value="UniProtKB-EC"/>
</dbReference>
<dbReference type="Pfam" id="PF08241">
    <property type="entry name" value="Methyltransf_11"/>
    <property type="match status" value="1"/>
</dbReference>
<dbReference type="Proteomes" id="UP001595840">
    <property type="component" value="Unassembled WGS sequence"/>
</dbReference>
<name>A0ABV8V343_9GAMM</name>
<keyword evidence="3" id="KW-0949">S-adenosyl-L-methionine</keyword>
<keyword evidence="2 5" id="KW-0808">Transferase</keyword>
<dbReference type="Gene3D" id="3.40.50.150">
    <property type="entry name" value="Vaccinia Virus protein VP39"/>
    <property type="match status" value="1"/>
</dbReference>
<keyword evidence="1 5" id="KW-0489">Methyltransferase</keyword>
<dbReference type="GO" id="GO:0032259">
    <property type="term" value="P:methylation"/>
    <property type="evidence" value="ECO:0007669"/>
    <property type="project" value="UniProtKB-KW"/>
</dbReference>
<evidence type="ECO:0000256" key="2">
    <source>
        <dbReference type="ARBA" id="ARBA00022679"/>
    </source>
</evidence>
<dbReference type="InterPro" id="IPR013216">
    <property type="entry name" value="Methyltransf_11"/>
</dbReference>
<dbReference type="EC" id="2.1.1.222" evidence="5"/>
<evidence type="ECO:0000259" key="4">
    <source>
        <dbReference type="Pfam" id="PF08241"/>
    </source>
</evidence>
<reference evidence="6" key="1">
    <citation type="journal article" date="2019" name="Int. J. Syst. Evol. Microbiol.">
        <title>The Global Catalogue of Microorganisms (GCM) 10K type strain sequencing project: providing services to taxonomists for standard genome sequencing and annotation.</title>
        <authorList>
            <consortium name="The Broad Institute Genomics Platform"/>
            <consortium name="The Broad Institute Genome Sequencing Center for Infectious Disease"/>
            <person name="Wu L."/>
            <person name="Ma J."/>
        </authorList>
    </citation>
    <scope>NUCLEOTIDE SEQUENCE [LARGE SCALE GENOMIC DNA]</scope>
    <source>
        <strain evidence="6">CECT 8570</strain>
    </source>
</reference>
<evidence type="ECO:0000313" key="6">
    <source>
        <dbReference type="Proteomes" id="UP001595840"/>
    </source>
</evidence>
<evidence type="ECO:0000313" key="5">
    <source>
        <dbReference type="EMBL" id="MFC4362263.1"/>
    </source>
</evidence>
<gene>
    <name evidence="5" type="ORF">ACFOX3_08115</name>
</gene>
<dbReference type="PANTHER" id="PTHR43464">
    <property type="entry name" value="METHYLTRANSFERASE"/>
    <property type="match status" value="1"/>
</dbReference>
<accession>A0ABV8V343</accession>
<proteinExistence type="predicted"/>
<organism evidence="5 6">
    <name type="scientific">Simiduia curdlanivorans</name>
    <dbReference type="NCBI Taxonomy" id="1492769"/>
    <lineage>
        <taxon>Bacteria</taxon>
        <taxon>Pseudomonadati</taxon>
        <taxon>Pseudomonadota</taxon>
        <taxon>Gammaproteobacteria</taxon>
        <taxon>Cellvibrionales</taxon>
        <taxon>Cellvibrionaceae</taxon>
        <taxon>Simiduia</taxon>
    </lineage>
</organism>
<dbReference type="InterPro" id="IPR029063">
    <property type="entry name" value="SAM-dependent_MTases_sf"/>
</dbReference>
<dbReference type="SUPFAM" id="SSF53335">
    <property type="entry name" value="S-adenosyl-L-methionine-dependent methyltransferases"/>
    <property type="match status" value="1"/>
</dbReference>
<dbReference type="EMBL" id="JBHSCX010000005">
    <property type="protein sequence ID" value="MFC4362263.1"/>
    <property type="molecule type" value="Genomic_DNA"/>
</dbReference>